<feature type="chain" id="PRO_5016729214" evidence="2">
    <location>
        <begin position="17"/>
        <end position="351"/>
    </location>
</feature>
<evidence type="ECO:0000256" key="1">
    <source>
        <dbReference type="SAM" id="MobiDB-lite"/>
    </source>
</evidence>
<dbReference type="Pfam" id="PF00188">
    <property type="entry name" value="CAP"/>
    <property type="match status" value="1"/>
</dbReference>
<gene>
    <name evidence="4" type="primary">PRY1_1</name>
    <name evidence="4" type="ORF">Cantr_10380</name>
</gene>
<dbReference type="Proteomes" id="UP000253472">
    <property type="component" value="Unassembled WGS sequence"/>
</dbReference>
<dbReference type="InterPro" id="IPR001283">
    <property type="entry name" value="CRISP-related"/>
</dbReference>
<dbReference type="EMBL" id="QLNQ01000023">
    <property type="protein sequence ID" value="RCK63988.1"/>
    <property type="molecule type" value="Genomic_DNA"/>
</dbReference>
<feature type="domain" description="SCP" evidence="3">
    <location>
        <begin position="216"/>
        <end position="341"/>
    </location>
</feature>
<feature type="region of interest" description="Disordered" evidence="1">
    <location>
        <begin position="93"/>
        <end position="113"/>
    </location>
</feature>
<evidence type="ECO:0000259" key="3">
    <source>
        <dbReference type="SMART" id="SM00198"/>
    </source>
</evidence>
<dbReference type="PANTHER" id="PTHR10334">
    <property type="entry name" value="CYSTEINE-RICH SECRETORY PROTEIN-RELATED"/>
    <property type="match status" value="1"/>
</dbReference>
<evidence type="ECO:0000256" key="2">
    <source>
        <dbReference type="SAM" id="SignalP"/>
    </source>
</evidence>
<evidence type="ECO:0000313" key="5">
    <source>
        <dbReference type="Proteomes" id="UP000253472"/>
    </source>
</evidence>
<dbReference type="STRING" id="5486.A0A367YDQ0"/>
<reference evidence="4 5" key="1">
    <citation type="submission" date="2018-06" db="EMBL/GenBank/DDBJ databases">
        <title>Whole genome sequencing of Candida tropicalis (genome annotated by CSBL at Korea University).</title>
        <authorList>
            <person name="Ahn J."/>
        </authorList>
    </citation>
    <scope>NUCLEOTIDE SEQUENCE [LARGE SCALE GENOMIC DNA]</scope>
    <source>
        <strain evidence="4 5">ATCC 20962</strain>
    </source>
</reference>
<proteinExistence type="predicted"/>
<dbReference type="SMART" id="SM00198">
    <property type="entry name" value="SCP"/>
    <property type="match status" value="1"/>
</dbReference>
<sequence length="351" mass="36114">MKLSFIFLFLLSQVYSAPAIVTVWQTVTSNIPAPISPAVNTQPTVVPITSAAAVAASPVAETQAAPATTATTGFWGNLLSSLLGSSGSSSSASSTPAAAAPTTATTPSTSSTGSPFVSFLKGLFGGSSSSSSSSSLSAEPVANAPATLEVPAAKAFTVSTQAALVPTTSVVISQPTTSSAFVASSSSAPSASSSSSSSSSGDIYAAISECDGVDESFASEILDAHNKYRALHQVGDLSWDVDTYNYAKNNADNYDCSGILTHTHGQYGENLAAGYKNGPDTVDAWVDEPILYSASSFIYNHFTQVIWKSLTKVGCAYKDCTKSGWGLYVVCEYDPYGNVIGEGPENVFPEK</sequence>
<keyword evidence="5" id="KW-1185">Reference proteome</keyword>
<dbReference type="OrthoDB" id="337038at2759"/>
<keyword evidence="2" id="KW-0732">Signal</keyword>
<dbReference type="Gene3D" id="3.40.33.10">
    <property type="entry name" value="CAP"/>
    <property type="match status" value="1"/>
</dbReference>
<accession>A0A367YDQ0</accession>
<dbReference type="AlphaFoldDB" id="A0A367YDQ0"/>
<protein>
    <submittedName>
        <fullName evidence="4">Secreted protein PRY1</fullName>
    </submittedName>
</protein>
<dbReference type="PRINTS" id="PR00837">
    <property type="entry name" value="V5TPXLIKE"/>
</dbReference>
<dbReference type="InterPro" id="IPR035940">
    <property type="entry name" value="CAP_sf"/>
</dbReference>
<dbReference type="InterPro" id="IPR014044">
    <property type="entry name" value="CAP_dom"/>
</dbReference>
<evidence type="ECO:0000313" key="4">
    <source>
        <dbReference type="EMBL" id="RCK63988.1"/>
    </source>
</evidence>
<name>A0A367YDQ0_9ASCO</name>
<comment type="caution">
    <text evidence="4">The sequence shown here is derived from an EMBL/GenBank/DDBJ whole genome shotgun (WGS) entry which is preliminary data.</text>
</comment>
<dbReference type="SUPFAM" id="SSF55797">
    <property type="entry name" value="PR-1-like"/>
    <property type="match status" value="1"/>
</dbReference>
<organism evidence="4 5">
    <name type="scientific">Candida viswanathii</name>
    <dbReference type="NCBI Taxonomy" id="5486"/>
    <lineage>
        <taxon>Eukaryota</taxon>
        <taxon>Fungi</taxon>
        <taxon>Dikarya</taxon>
        <taxon>Ascomycota</taxon>
        <taxon>Saccharomycotina</taxon>
        <taxon>Pichiomycetes</taxon>
        <taxon>Debaryomycetaceae</taxon>
        <taxon>Candida/Lodderomyces clade</taxon>
        <taxon>Candida</taxon>
    </lineage>
</organism>
<feature type="signal peptide" evidence="2">
    <location>
        <begin position="1"/>
        <end position="16"/>
    </location>
</feature>